<keyword evidence="12" id="KW-1185">Reference proteome</keyword>
<gene>
    <name evidence="11" type="ORF">AKO1_005704</name>
</gene>
<evidence type="ECO:0000256" key="7">
    <source>
        <dbReference type="ARBA" id="ARBA00023002"/>
    </source>
</evidence>
<organism evidence="11 12">
    <name type="scientific">Acrasis kona</name>
    <dbReference type="NCBI Taxonomy" id="1008807"/>
    <lineage>
        <taxon>Eukaryota</taxon>
        <taxon>Discoba</taxon>
        <taxon>Heterolobosea</taxon>
        <taxon>Tetramitia</taxon>
        <taxon>Eutetramitia</taxon>
        <taxon>Acrasidae</taxon>
        <taxon>Acrasis</taxon>
    </lineage>
</organism>
<evidence type="ECO:0000256" key="3">
    <source>
        <dbReference type="ARBA" id="ARBA00006442"/>
    </source>
</evidence>
<evidence type="ECO:0000256" key="6">
    <source>
        <dbReference type="ARBA" id="ARBA00022946"/>
    </source>
</evidence>
<evidence type="ECO:0000256" key="4">
    <source>
        <dbReference type="ARBA" id="ARBA00022630"/>
    </source>
</evidence>
<dbReference type="Gene3D" id="3.30.390.30">
    <property type="match status" value="1"/>
</dbReference>
<keyword evidence="4" id="KW-0285">Flavoprotein</keyword>
<comment type="caution">
    <text evidence="11">The sequence shown here is derived from an EMBL/GenBank/DDBJ whole genome shotgun (WGS) entry which is preliminary data.</text>
</comment>
<keyword evidence="6" id="KW-0809">Transit peptide</keyword>
<keyword evidence="5" id="KW-0274">FAD</keyword>
<proteinExistence type="inferred from homology"/>
<dbReference type="InterPro" id="IPR050446">
    <property type="entry name" value="FAD-oxidoreductase/Apoptosis"/>
</dbReference>
<accession>A0AAW2YJ03</accession>
<dbReference type="SMART" id="SM01353">
    <property type="entry name" value="AIF_C"/>
    <property type="match status" value="1"/>
</dbReference>
<evidence type="ECO:0000256" key="8">
    <source>
        <dbReference type="ARBA" id="ARBA00023027"/>
    </source>
</evidence>
<dbReference type="Proteomes" id="UP001431209">
    <property type="component" value="Unassembled WGS sequence"/>
</dbReference>
<evidence type="ECO:0000256" key="9">
    <source>
        <dbReference type="ARBA" id="ARBA00023128"/>
    </source>
</evidence>
<dbReference type="PANTHER" id="PTHR43557">
    <property type="entry name" value="APOPTOSIS-INDUCING FACTOR 1"/>
    <property type="match status" value="1"/>
</dbReference>
<dbReference type="GO" id="GO:0071949">
    <property type="term" value="F:FAD binding"/>
    <property type="evidence" value="ECO:0007669"/>
    <property type="project" value="TreeGrafter"/>
</dbReference>
<protein>
    <submittedName>
        <fullName evidence="11">Apoptosis-inducing factor 1, mitochondrial</fullName>
    </submittedName>
</protein>
<dbReference type="GO" id="GO:0005739">
    <property type="term" value="C:mitochondrion"/>
    <property type="evidence" value="ECO:0007669"/>
    <property type="project" value="UniProtKB-SubCell"/>
</dbReference>
<dbReference type="EMBL" id="JAOPGA020000178">
    <property type="protein sequence ID" value="KAL0477461.1"/>
    <property type="molecule type" value="Genomic_DNA"/>
</dbReference>
<comment type="subcellular location">
    <subcellularLocation>
        <location evidence="2">Mitochondrion</location>
    </subcellularLocation>
</comment>
<evidence type="ECO:0000256" key="5">
    <source>
        <dbReference type="ARBA" id="ARBA00022827"/>
    </source>
</evidence>
<evidence type="ECO:0000313" key="11">
    <source>
        <dbReference type="EMBL" id="KAL0477461.1"/>
    </source>
</evidence>
<name>A0AAW2YJ03_9EUKA</name>
<comment type="similarity">
    <text evidence="3">Belongs to the FAD-dependent oxidoreductase family.</text>
</comment>
<evidence type="ECO:0000256" key="1">
    <source>
        <dbReference type="ARBA" id="ARBA00001974"/>
    </source>
</evidence>
<feature type="domain" description="Mitochondrial apoptosis-inducing factor C-terminal" evidence="10">
    <location>
        <begin position="56"/>
        <end position="99"/>
    </location>
</feature>
<evidence type="ECO:0000256" key="2">
    <source>
        <dbReference type="ARBA" id="ARBA00004173"/>
    </source>
</evidence>
<feature type="domain" description="Mitochondrial apoptosis-inducing factor C-terminal" evidence="10">
    <location>
        <begin position="5"/>
        <end position="46"/>
    </location>
</feature>
<dbReference type="PANTHER" id="PTHR43557:SF4">
    <property type="entry name" value="APOPTOSIS-INDUCING FACTOR 1, MITOCHONDRIAL"/>
    <property type="match status" value="1"/>
</dbReference>
<dbReference type="SUPFAM" id="SSF55424">
    <property type="entry name" value="FAD/NAD-linked reductases, dimerisation (C-terminal) domain"/>
    <property type="match status" value="1"/>
</dbReference>
<keyword evidence="8" id="KW-0520">NAD</keyword>
<dbReference type="GO" id="GO:0012501">
    <property type="term" value="P:programmed cell death"/>
    <property type="evidence" value="ECO:0007669"/>
    <property type="project" value="TreeGrafter"/>
</dbReference>
<dbReference type="Pfam" id="PF14721">
    <property type="entry name" value="AIF_C"/>
    <property type="match status" value="2"/>
</dbReference>
<reference evidence="11 12" key="1">
    <citation type="submission" date="2024-03" db="EMBL/GenBank/DDBJ databases">
        <title>The Acrasis kona genome and developmental transcriptomes reveal deep origins of eukaryotic multicellular pathways.</title>
        <authorList>
            <person name="Sheikh S."/>
            <person name="Fu C.-J."/>
            <person name="Brown M.W."/>
            <person name="Baldauf S.L."/>
        </authorList>
    </citation>
    <scope>NUCLEOTIDE SEQUENCE [LARGE SCALE GENOMIC DNA]</scope>
    <source>
        <strain evidence="11 12">ATCC MYA-3509</strain>
    </source>
</reference>
<dbReference type="AlphaFoldDB" id="A0AAW2YJ03"/>
<dbReference type="InterPro" id="IPR029324">
    <property type="entry name" value="AIF_C"/>
</dbReference>
<dbReference type="InterPro" id="IPR016156">
    <property type="entry name" value="FAD/NAD-linked_Rdtase_dimer_sf"/>
</dbReference>
<evidence type="ECO:0000313" key="12">
    <source>
        <dbReference type="Proteomes" id="UP001431209"/>
    </source>
</evidence>
<dbReference type="GO" id="GO:0016174">
    <property type="term" value="F:NAD(P)H oxidase H2O2-forming activity"/>
    <property type="evidence" value="ECO:0007669"/>
    <property type="project" value="TreeGrafter"/>
</dbReference>
<keyword evidence="7" id="KW-0560">Oxidoreductase</keyword>
<sequence>MSAQAGQKKAYNHISMFWSDVGPVNFEAVGEINSSLNTYAVWDGVSVTQSGTPWSSAPAPYRNSQFGKGVVYYLRENKVVGVLLWNLPGKIQDARAVLSQKKNYEALHDLKDKIKLSGK</sequence>
<evidence type="ECO:0000259" key="10">
    <source>
        <dbReference type="Pfam" id="PF14721"/>
    </source>
</evidence>
<dbReference type="GO" id="GO:0046983">
    <property type="term" value="F:protein dimerization activity"/>
    <property type="evidence" value="ECO:0007669"/>
    <property type="project" value="InterPro"/>
</dbReference>
<comment type="cofactor">
    <cofactor evidence="1">
        <name>FAD</name>
        <dbReference type="ChEBI" id="CHEBI:57692"/>
    </cofactor>
</comment>
<keyword evidence="9" id="KW-0496">Mitochondrion</keyword>
<dbReference type="GO" id="GO:0033108">
    <property type="term" value="P:mitochondrial respiratory chain complex assembly"/>
    <property type="evidence" value="ECO:0007669"/>
    <property type="project" value="TreeGrafter"/>
</dbReference>